<dbReference type="RefSeq" id="WP_100254910.1">
    <property type="nucleotide sequence ID" value="NZ_CP015819.1"/>
</dbReference>
<dbReference type="EMBL" id="CP024870">
    <property type="protein sequence ID" value="ATX71371.1"/>
    <property type="molecule type" value="Genomic_DNA"/>
</dbReference>
<reference evidence="2 3" key="1">
    <citation type="submission" date="2017-11" db="EMBL/GenBank/DDBJ databases">
        <title>Complete genome sequence of Spiroplasma clarkii CN-5 (DSM 19994).</title>
        <authorList>
            <person name="Tsai Y.-M."/>
            <person name="Chang A."/>
            <person name="Lo W.-S."/>
            <person name="Kuo C.-H."/>
        </authorList>
    </citation>
    <scope>NUCLEOTIDE SEQUENCE [LARGE SCALE GENOMIC DNA]</scope>
    <source>
        <strain evidence="2 3">CN-5</strain>
    </source>
</reference>
<evidence type="ECO:0000256" key="1">
    <source>
        <dbReference type="SAM" id="Phobius"/>
    </source>
</evidence>
<sequence length="233" mass="26895">MKNIKNQDKLTISEVDLEDEAQLVLHLKQIKRQELQQYFGLSIFRITLLGMLTAINIILALISFYVLGLFPIFTDFLKLEITFLSYLIIWVCVNGFYALILITPLTWFRLTFMPTNEVIGLLALNLGDIVTLAVFILVMFILKLVFNRQDTKSMYWQLAVASVITIIIANLWNIFANFTFIFRLYGDDGSYNTWEMAGFLLAFNTTKLAIVFALFMAMFGPLRLALRPYVEKI</sequence>
<keyword evidence="1" id="KW-0472">Membrane</keyword>
<evidence type="ECO:0000313" key="2">
    <source>
        <dbReference type="EMBL" id="ATX71371.1"/>
    </source>
</evidence>
<feature type="transmembrane region" description="Helical" evidence="1">
    <location>
        <begin position="154"/>
        <end position="176"/>
    </location>
</feature>
<dbReference type="OrthoDB" id="389220at2"/>
<dbReference type="KEGG" id="scla:SCLARK_001534"/>
<gene>
    <name evidence="2" type="ORF">SCLAR_v1c10710</name>
</gene>
<keyword evidence="1" id="KW-0812">Transmembrane</keyword>
<dbReference type="AlphaFoldDB" id="A0A1Y0L1Z6"/>
<feature type="transmembrane region" description="Helical" evidence="1">
    <location>
        <begin position="43"/>
        <end position="71"/>
    </location>
</feature>
<name>A0A1Y0L1Z6_9MOLU</name>
<feature type="transmembrane region" description="Helical" evidence="1">
    <location>
        <begin position="83"/>
        <end position="107"/>
    </location>
</feature>
<accession>A0A1Y0L1Z6</accession>
<feature type="transmembrane region" description="Helical" evidence="1">
    <location>
        <begin position="196"/>
        <end position="219"/>
    </location>
</feature>
<feature type="transmembrane region" description="Helical" evidence="1">
    <location>
        <begin position="119"/>
        <end position="142"/>
    </location>
</feature>
<dbReference type="Gene3D" id="1.10.1760.20">
    <property type="match status" value="1"/>
</dbReference>
<protein>
    <recommendedName>
        <fullName evidence="4">ECF transporter S component</fullName>
    </recommendedName>
</protein>
<proteinExistence type="predicted"/>
<keyword evidence="3" id="KW-1185">Reference proteome</keyword>
<evidence type="ECO:0000313" key="3">
    <source>
        <dbReference type="Proteomes" id="UP000231179"/>
    </source>
</evidence>
<dbReference type="Proteomes" id="UP000231179">
    <property type="component" value="Chromosome"/>
</dbReference>
<keyword evidence="1" id="KW-1133">Transmembrane helix</keyword>
<organism evidence="2 3">
    <name type="scientific">Spiroplasma clarkii</name>
    <dbReference type="NCBI Taxonomy" id="2139"/>
    <lineage>
        <taxon>Bacteria</taxon>
        <taxon>Bacillati</taxon>
        <taxon>Mycoplasmatota</taxon>
        <taxon>Mollicutes</taxon>
        <taxon>Entomoplasmatales</taxon>
        <taxon>Spiroplasmataceae</taxon>
        <taxon>Spiroplasma</taxon>
    </lineage>
</organism>
<evidence type="ECO:0008006" key="4">
    <source>
        <dbReference type="Google" id="ProtNLM"/>
    </source>
</evidence>